<comment type="caution">
    <text evidence="1">The sequence shown here is derived from an EMBL/GenBank/DDBJ whole genome shotgun (WGS) entry which is preliminary data.</text>
</comment>
<keyword evidence="2" id="KW-1185">Reference proteome</keyword>
<dbReference type="Proteomes" id="UP000558488">
    <property type="component" value="Unassembled WGS sequence"/>
</dbReference>
<dbReference type="EMBL" id="JACAGB010000091">
    <property type="protein sequence ID" value="KAF6272222.1"/>
    <property type="molecule type" value="Genomic_DNA"/>
</dbReference>
<gene>
    <name evidence="1" type="ORF">mPipKuh1_010823</name>
</gene>
<sequence>MAQHSGGRSHGGQAGVLLLLRHWSPQKEQLQPEGPLYVLGAPPWSFLLPVPGREGWASVLSKSPSALYPPAHSPPHALVLGWPQNGSAPFYYLLGSPVEERWQAPPTPQLQSLRTGLPGTLPQCGHTFCSPPVPSFVFGKIVL</sequence>
<name>A0A7J7R7Z4_PIPKU</name>
<accession>A0A7J7R7Z4</accession>
<evidence type="ECO:0000313" key="2">
    <source>
        <dbReference type="Proteomes" id="UP000558488"/>
    </source>
</evidence>
<protein>
    <submittedName>
        <fullName evidence="1">Uncharacterized protein</fullName>
    </submittedName>
</protein>
<evidence type="ECO:0000313" key="1">
    <source>
        <dbReference type="EMBL" id="KAF6272222.1"/>
    </source>
</evidence>
<proteinExistence type="predicted"/>
<organism evidence="1 2">
    <name type="scientific">Pipistrellus kuhlii</name>
    <name type="common">Kuhl's pipistrelle</name>
    <dbReference type="NCBI Taxonomy" id="59472"/>
    <lineage>
        <taxon>Eukaryota</taxon>
        <taxon>Metazoa</taxon>
        <taxon>Chordata</taxon>
        <taxon>Craniata</taxon>
        <taxon>Vertebrata</taxon>
        <taxon>Euteleostomi</taxon>
        <taxon>Mammalia</taxon>
        <taxon>Eutheria</taxon>
        <taxon>Laurasiatheria</taxon>
        <taxon>Chiroptera</taxon>
        <taxon>Yangochiroptera</taxon>
        <taxon>Vespertilionidae</taxon>
        <taxon>Pipistrellus</taxon>
    </lineage>
</organism>
<reference evidence="1 2" key="1">
    <citation type="journal article" date="2020" name="Nature">
        <title>Six reference-quality genomes reveal evolution of bat adaptations.</title>
        <authorList>
            <person name="Jebb D."/>
            <person name="Huang Z."/>
            <person name="Pippel M."/>
            <person name="Hughes G.M."/>
            <person name="Lavrichenko K."/>
            <person name="Devanna P."/>
            <person name="Winkler S."/>
            <person name="Jermiin L.S."/>
            <person name="Skirmuntt E.C."/>
            <person name="Katzourakis A."/>
            <person name="Burkitt-Gray L."/>
            <person name="Ray D.A."/>
            <person name="Sullivan K.A.M."/>
            <person name="Roscito J.G."/>
            <person name="Kirilenko B.M."/>
            <person name="Davalos L.M."/>
            <person name="Corthals A.P."/>
            <person name="Power M.L."/>
            <person name="Jones G."/>
            <person name="Ransome R.D."/>
            <person name="Dechmann D.K.N."/>
            <person name="Locatelli A.G."/>
            <person name="Puechmaille S.J."/>
            <person name="Fedrigo O."/>
            <person name="Jarvis E.D."/>
            <person name="Hiller M."/>
            <person name="Vernes S.C."/>
            <person name="Myers E.W."/>
            <person name="Teeling E.C."/>
        </authorList>
    </citation>
    <scope>NUCLEOTIDE SEQUENCE [LARGE SCALE GENOMIC DNA]</scope>
    <source>
        <strain evidence="1">MPipKuh1</strain>
        <tissue evidence="1">Flight muscle</tissue>
    </source>
</reference>
<dbReference type="AlphaFoldDB" id="A0A7J7R7Z4"/>